<dbReference type="PANTHER" id="PTHR32479:SF19">
    <property type="entry name" value="ANAEROBIC GLYCEROL-3-PHOSPHATE DEHYDROGENASE SUBUNIT C"/>
    <property type="match status" value="1"/>
</dbReference>
<protein>
    <recommendedName>
        <fullName evidence="2">Cysteine-rich domain-containing protein</fullName>
    </recommendedName>
</protein>
<proteinExistence type="predicted"/>
<sequence>MTSEQPLPHWSRRPFYSGSDLVGDLKGPEVVLFVDCFNRYFEPDNLRAAVDVLVSAGRRVRFVERARENVRPLCCGKTFLSVGLVEEARHEASRLVKAASRWVERDVPIIGLEPSCVFTLREELPELNIDGAGVAANTFLVEEYLMKEHQAGRLVLDFKGGNESRILVHGHCHQKAAGAFAPTIDALQLIPGTKVKAIESTCCGMAGSFGYQADTQKVGQDIGELDLFPAIRESSEDTLLVADGTSCRHQVAAMTERNARHAIVVIRDALSKEEGLL</sequence>
<evidence type="ECO:0008006" key="2">
    <source>
        <dbReference type="Google" id="ProtNLM"/>
    </source>
</evidence>
<dbReference type="AlphaFoldDB" id="A0A382TNY2"/>
<dbReference type="PANTHER" id="PTHR32479">
    <property type="entry name" value="GLYCOLATE OXIDASE IRON-SULFUR SUBUNIT"/>
    <property type="match status" value="1"/>
</dbReference>
<gene>
    <name evidence="1" type="ORF">METZ01_LOCUS376517</name>
</gene>
<evidence type="ECO:0000313" key="1">
    <source>
        <dbReference type="EMBL" id="SVD23663.1"/>
    </source>
</evidence>
<accession>A0A382TNY2</accession>
<reference evidence="1" key="1">
    <citation type="submission" date="2018-05" db="EMBL/GenBank/DDBJ databases">
        <authorList>
            <person name="Lanie J.A."/>
            <person name="Ng W.-L."/>
            <person name="Kazmierczak K.M."/>
            <person name="Andrzejewski T.M."/>
            <person name="Davidsen T.M."/>
            <person name="Wayne K.J."/>
            <person name="Tettelin H."/>
            <person name="Glass J.I."/>
            <person name="Rusch D."/>
            <person name="Podicherti R."/>
            <person name="Tsui H.-C.T."/>
            <person name="Winkler M.E."/>
        </authorList>
    </citation>
    <scope>NUCLEOTIDE SEQUENCE</scope>
</reference>
<name>A0A382TNY2_9ZZZZ</name>
<organism evidence="1">
    <name type="scientific">marine metagenome</name>
    <dbReference type="NCBI Taxonomy" id="408172"/>
    <lineage>
        <taxon>unclassified sequences</taxon>
        <taxon>metagenomes</taxon>
        <taxon>ecological metagenomes</taxon>
    </lineage>
</organism>
<dbReference type="EMBL" id="UINC01137989">
    <property type="protein sequence ID" value="SVD23663.1"/>
    <property type="molecule type" value="Genomic_DNA"/>
</dbReference>